<evidence type="ECO:0000256" key="2">
    <source>
        <dbReference type="ARBA" id="ARBA00022692"/>
    </source>
</evidence>
<dbReference type="PANTHER" id="PTHR32322">
    <property type="entry name" value="INNER MEMBRANE TRANSPORTER"/>
    <property type="match status" value="1"/>
</dbReference>
<evidence type="ECO:0000313" key="8">
    <source>
        <dbReference type="Proteomes" id="UP001057998"/>
    </source>
</evidence>
<dbReference type="InterPro" id="IPR037185">
    <property type="entry name" value="EmrE-like"/>
</dbReference>
<dbReference type="EMBL" id="CP101508">
    <property type="protein sequence ID" value="UTV26444.1"/>
    <property type="molecule type" value="Genomic_DNA"/>
</dbReference>
<dbReference type="RefSeq" id="WP_255387655.1">
    <property type="nucleotide sequence ID" value="NZ_CP101508.1"/>
</dbReference>
<feature type="transmembrane region" description="Helical" evidence="5">
    <location>
        <begin position="86"/>
        <end position="108"/>
    </location>
</feature>
<feature type="transmembrane region" description="Helical" evidence="5">
    <location>
        <begin position="210"/>
        <end position="229"/>
    </location>
</feature>
<evidence type="ECO:0000256" key="3">
    <source>
        <dbReference type="ARBA" id="ARBA00022989"/>
    </source>
</evidence>
<dbReference type="Proteomes" id="UP001057998">
    <property type="component" value="Chromosome 1"/>
</dbReference>
<feature type="domain" description="EamA" evidence="6">
    <location>
        <begin position="5"/>
        <end position="131"/>
    </location>
</feature>
<feature type="transmembrane region" description="Helical" evidence="5">
    <location>
        <begin position="171"/>
        <end position="190"/>
    </location>
</feature>
<sequence>MDIRSIALALLVVVIWGLNFSVIKFGLDELPPLLFSGLRFLIVAVPAILIVPFPKTSVWNVLGVGLFLGVMKFGLLFIAMQEDASAGISSLLLQAQVIFTILLSVLWLKESISRSQILGIVIAVVGFSLFFITSNGNATLQGVSMIILAALFWAVSNLIMKQMSSVNLLHFMVWVSIVPPLPLFVLSYLFETQAPLALLLETTEKTWLSVAYVGYISTLLAFAIWGWLLKNHQAAAVTPFALLIPLVGMLGSSLLLDEAFSLIESVGASLILVGLLISVLGARIFALIRQKKPTEQTSQ</sequence>
<keyword evidence="3 5" id="KW-1133">Transmembrane helix</keyword>
<evidence type="ECO:0000256" key="5">
    <source>
        <dbReference type="SAM" id="Phobius"/>
    </source>
</evidence>
<evidence type="ECO:0000313" key="7">
    <source>
        <dbReference type="EMBL" id="UTV26444.1"/>
    </source>
</evidence>
<feature type="transmembrane region" description="Helical" evidence="5">
    <location>
        <begin position="7"/>
        <end position="27"/>
    </location>
</feature>
<feature type="transmembrane region" description="Helical" evidence="5">
    <location>
        <begin position="268"/>
        <end position="288"/>
    </location>
</feature>
<dbReference type="Pfam" id="PF00892">
    <property type="entry name" value="EamA"/>
    <property type="match status" value="2"/>
</dbReference>
<evidence type="ECO:0000256" key="1">
    <source>
        <dbReference type="ARBA" id="ARBA00004141"/>
    </source>
</evidence>
<feature type="domain" description="EamA" evidence="6">
    <location>
        <begin position="142"/>
        <end position="279"/>
    </location>
</feature>
<feature type="transmembrane region" description="Helical" evidence="5">
    <location>
        <begin position="33"/>
        <end position="51"/>
    </location>
</feature>
<dbReference type="InterPro" id="IPR050638">
    <property type="entry name" value="AA-Vitamin_Transporters"/>
</dbReference>
<dbReference type="InterPro" id="IPR000620">
    <property type="entry name" value="EamA_dom"/>
</dbReference>
<keyword evidence="4 5" id="KW-0472">Membrane</keyword>
<feature type="transmembrane region" description="Helical" evidence="5">
    <location>
        <begin position="58"/>
        <end position="80"/>
    </location>
</feature>
<feature type="transmembrane region" description="Helical" evidence="5">
    <location>
        <begin position="115"/>
        <end position="132"/>
    </location>
</feature>
<organism evidence="7 8">
    <name type="scientific">Photobacterium atrarenae</name>
    <dbReference type="NCBI Taxonomy" id="865757"/>
    <lineage>
        <taxon>Bacteria</taxon>
        <taxon>Pseudomonadati</taxon>
        <taxon>Pseudomonadota</taxon>
        <taxon>Gammaproteobacteria</taxon>
        <taxon>Vibrionales</taxon>
        <taxon>Vibrionaceae</taxon>
        <taxon>Photobacterium</taxon>
    </lineage>
</organism>
<reference evidence="7" key="1">
    <citation type="submission" date="2022-07" db="EMBL/GenBank/DDBJ databases">
        <title>Genome sequencing of Photobacterium atrarenae GJH2-4.</title>
        <authorList>
            <person name="Park S.-J."/>
        </authorList>
    </citation>
    <scope>NUCLEOTIDE SEQUENCE</scope>
    <source>
        <strain evidence="7">GJH2-4</strain>
    </source>
</reference>
<gene>
    <name evidence="7" type="ORF">NNL38_08615</name>
</gene>
<keyword evidence="8" id="KW-1185">Reference proteome</keyword>
<dbReference type="PANTHER" id="PTHR32322:SF9">
    <property type="entry name" value="AMINO-ACID METABOLITE EFFLUX PUMP-RELATED"/>
    <property type="match status" value="1"/>
</dbReference>
<keyword evidence="2 5" id="KW-0812">Transmembrane</keyword>
<name>A0ABY5GBJ0_9GAMM</name>
<protein>
    <submittedName>
        <fullName evidence="7">EamA family transporter</fullName>
    </submittedName>
</protein>
<feature type="transmembrane region" description="Helical" evidence="5">
    <location>
        <begin position="236"/>
        <end position="256"/>
    </location>
</feature>
<comment type="subcellular location">
    <subcellularLocation>
        <location evidence="1">Membrane</location>
        <topology evidence="1">Multi-pass membrane protein</topology>
    </subcellularLocation>
</comment>
<accession>A0ABY5GBJ0</accession>
<feature type="transmembrane region" description="Helical" evidence="5">
    <location>
        <begin position="138"/>
        <end position="159"/>
    </location>
</feature>
<evidence type="ECO:0000259" key="6">
    <source>
        <dbReference type="Pfam" id="PF00892"/>
    </source>
</evidence>
<dbReference type="SUPFAM" id="SSF103481">
    <property type="entry name" value="Multidrug resistance efflux transporter EmrE"/>
    <property type="match status" value="2"/>
</dbReference>
<proteinExistence type="predicted"/>
<evidence type="ECO:0000256" key="4">
    <source>
        <dbReference type="ARBA" id="ARBA00023136"/>
    </source>
</evidence>